<keyword evidence="1" id="KW-1133">Transmembrane helix</keyword>
<comment type="caution">
    <text evidence="2">The sequence shown here is derived from an EMBL/GenBank/DDBJ whole genome shotgun (WGS) entry which is preliminary data.</text>
</comment>
<feature type="transmembrane region" description="Helical" evidence="1">
    <location>
        <begin position="178"/>
        <end position="199"/>
    </location>
</feature>
<proteinExistence type="predicted"/>
<name>A0ABT6Z0H5_9BACT</name>
<keyword evidence="1" id="KW-0472">Membrane</keyword>
<protein>
    <submittedName>
        <fullName evidence="2">Uncharacterized protein</fullName>
    </submittedName>
</protein>
<reference evidence="2 3" key="1">
    <citation type="submission" date="2023-05" db="EMBL/GenBank/DDBJ databases">
        <title>Novel species of genus Flectobacillus isolated from stream in China.</title>
        <authorList>
            <person name="Lu H."/>
        </authorList>
    </citation>
    <scope>NUCLEOTIDE SEQUENCE [LARGE SCALE GENOMIC DNA]</scope>
    <source>
        <strain evidence="2 3">LFS242W</strain>
    </source>
</reference>
<dbReference type="Proteomes" id="UP001225761">
    <property type="component" value="Unassembled WGS sequence"/>
</dbReference>
<keyword evidence="3" id="KW-1185">Reference proteome</keyword>
<keyword evidence="1" id="KW-0812">Transmembrane</keyword>
<dbReference type="RefSeq" id="WP_283381473.1">
    <property type="nucleotide sequence ID" value="NZ_JASHIE010000005.1"/>
</dbReference>
<evidence type="ECO:0000313" key="3">
    <source>
        <dbReference type="Proteomes" id="UP001225761"/>
    </source>
</evidence>
<gene>
    <name evidence="2" type="ORF">QM481_08870</name>
</gene>
<sequence length="210" mass="23257">MAYIEQRLPVYYATLQKEYGLSYTDIQGLDKNNRVYVLEIAKADTMKDKGYSTTQILDYYKKQGYNATQLASIENYLNTRTVKDTNGQTGQSKLYKTVDDIQKVSGAVLPIAESLAKIFGIGGNSLNSQINIPNLSDYKAVSTDGYTNYKIDTATGKILEGTGVDVTPPKVNVSSLPFGLSVETLVLIVLFLIIVYLYFKPSEKTTKGKK</sequence>
<accession>A0ABT6Z0H5</accession>
<dbReference type="EMBL" id="JASHIE010000005">
    <property type="protein sequence ID" value="MDI9874638.1"/>
    <property type="molecule type" value="Genomic_DNA"/>
</dbReference>
<evidence type="ECO:0000313" key="2">
    <source>
        <dbReference type="EMBL" id="MDI9874638.1"/>
    </source>
</evidence>
<organism evidence="2 3">
    <name type="scientific">Flectobacillus rivi</name>
    <dbReference type="NCBI Taxonomy" id="2984209"/>
    <lineage>
        <taxon>Bacteria</taxon>
        <taxon>Pseudomonadati</taxon>
        <taxon>Bacteroidota</taxon>
        <taxon>Cytophagia</taxon>
        <taxon>Cytophagales</taxon>
        <taxon>Flectobacillaceae</taxon>
        <taxon>Flectobacillus</taxon>
    </lineage>
</organism>
<evidence type="ECO:0000256" key="1">
    <source>
        <dbReference type="SAM" id="Phobius"/>
    </source>
</evidence>